<feature type="region of interest" description="Disordered" evidence="2">
    <location>
        <begin position="1"/>
        <end position="106"/>
    </location>
</feature>
<dbReference type="eggNOG" id="ENOG502SQ0H">
    <property type="taxonomic scope" value="Eukaryota"/>
</dbReference>
<feature type="compositionally biased region" description="Polar residues" evidence="2">
    <location>
        <begin position="92"/>
        <end position="103"/>
    </location>
</feature>
<dbReference type="Proteomes" id="UP000053201">
    <property type="component" value="Unassembled WGS sequence"/>
</dbReference>
<proteinExistence type="predicted"/>
<feature type="coiled-coil region" evidence="1">
    <location>
        <begin position="389"/>
        <end position="451"/>
    </location>
</feature>
<dbReference type="AlphaFoldDB" id="A0A0L0HBF2"/>
<feature type="compositionally biased region" description="Polar residues" evidence="2">
    <location>
        <begin position="847"/>
        <end position="876"/>
    </location>
</feature>
<feature type="compositionally biased region" description="Polar residues" evidence="2">
    <location>
        <begin position="27"/>
        <end position="49"/>
    </location>
</feature>
<feature type="coiled-coil region" evidence="1">
    <location>
        <begin position="543"/>
        <end position="658"/>
    </location>
</feature>
<dbReference type="RefSeq" id="XP_016606093.1">
    <property type="nucleotide sequence ID" value="XM_016754669.1"/>
</dbReference>
<feature type="compositionally biased region" description="Polar residues" evidence="2">
    <location>
        <begin position="135"/>
        <end position="158"/>
    </location>
</feature>
<feature type="compositionally biased region" description="Basic and acidic residues" evidence="2">
    <location>
        <begin position="950"/>
        <end position="959"/>
    </location>
</feature>
<feature type="region of interest" description="Disordered" evidence="2">
    <location>
        <begin position="231"/>
        <end position="252"/>
    </location>
</feature>
<dbReference type="OMA" id="NEDEHAP"/>
<evidence type="ECO:0000256" key="2">
    <source>
        <dbReference type="SAM" id="MobiDB-lite"/>
    </source>
</evidence>
<name>A0A0L0HBF2_SPIPD</name>
<feature type="compositionally biased region" description="Low complexity" evidence="2">
    <location>
        <begin position="897"/>
        <end position="908"/>
    </location>
</feature>
<feature type="compositionally biased region" description="Polar residues" evidence="2">
    <location>
        <begin position="909"/>
        <end position="919"/>
    </location>
</feature>
<feature type="compositionally biased region" description="Low complexity" evidence="2">
    <location>
        <begin position="58"/>
        <end position="71"/>
    </location>
</feature>
<reference evidence="3 4" key="1">
    <citation type="submission" date="2009-08" db="EMBL/GenBank/DDBJ databases">
        <title>The Genome Sequence of Spizellomyces punctatus strain DAOM BR117.</title>
        <authorList>
            <consortium name="The Broad Institute Genome Sequencing Platform"/>
            <person name="Russ C."/>
            <person name="Cuomo C."/>
            <person name="Shea T."/>
            <person name="Young S.K."/>
            <person name="Zeng Q."/>
            <person name="Koehrsen M."/>
            <person name="Haas B."/>
            <person name="Borodovsky M."/>
            <person name="Guigo R."/>
            <person name="Alvarado L."/>
            <person name="Berlin A."/>
            <person name="Bochicchio J."/>
            <person name="Borenstein D."/>
            <person name="Chapman S."/>
            <person name="Chen Z."/>
            <person name="Engels R."/>
            <person name="Freedman E."/>
            <person name="Gellesch M."/>
            <person name="Goldberg J."/>
            <person name="Griggs A."/>
            <person name="Gujja S."/>
            <person name="Heiman D."/>
            <person name="Hepburn T."/>
            <person name="Howarth C."/>
            <person name="Jen D."/>
            <person name="Larson L."/>
            <person name="Lewis B."/>
            <person name="Mehta T."/>
            <person name="Park D."/>
            <person name="Pearson M."/>
            <person name="Roberts A."/>
            <person name="Saif S."/>
            <person name="Shenoy N."/>
            <person name="Sisk P."/>
            <person name="Stolte C."/>
            <person name="Sykes S."/>
            <person name="Thomson T."/>
            <person name="Walk T."/>
            <person name="White J."/>
            <person name="Yandava C."/>
            <person name="Burger G."/>
            <person name="Gray M.W."/>
            <person name="Holland P.W.H."/>
            <person name="King N."/>
            <person name="Lang F.B.F."/>
            <person name="Roger A.J."/>
            <person name="Ruiz-Trillo I."/>
            <person name="Lander E."/>
            <person name="Nusbaum C."/>
        </authorList>
    </citation>
    <scope>NUCLEOTIDE SEQUENCE [LARGE SCALE GENOMIC DNA]</scope>
    <source>
        <strain evidence="3 4">DAOM BR117</strain>
    </source>
</reference>
<dbReference type="InParanoid" id="A0A0L0HBF2"/>
<dbReference type="GeneID" id="27689765"/>
<feature type="region of interest" description="Disordered" evidence="2">
    <location>
        <begin position="301"/>
        <end position="325"/>
    </location>
</feature>
<dbReference type="PANTHER" id="PTHR23159">
    <property type="entry name" value="CENTROSOMAL PROTEIN 2"/>
    <property type="match status" value="1"/>
</dbReference>
<evidence type="ECO:0000256" key="1">
    <source>
        <dbReference type="SAM" id="Coils"/>
    </source>
</evidence>
<feature type="region of interest" description="Disordered" evidence="2">
    <location>
        <begin position="828"/>
        <end position="876"/>
    </location>
</feature>
<feature type="compositionally biased region" description="Basic and acidic residues" evidence="2">
    <location>
        <begin position="10"/>
        <end position="25"/>
    </location>
</feature>
<protein>
    <submittedName>
        <fullName evidence="3">Uncharacterized protein</fullName>
    </submittedName>
</protein>
<dbReference type="EMBL" id="KQ257461">
    <property type="protein sequence ID" value="KNC98053.1"/>
    <property type="molecule type" value="Genomic_DNA"/>
</dbReference>
<feature type="compositionally biased region" description="Basic and acidic residues" evidence="2">
    <location>
        <begin position="231"/>
        <end position="250"/>
    </location>
</feature>
<keyword evidence="1" id="KW-0175">Coiled coil</keyword>
<dbReference type="STRING" id="645134.A0A0L0HBF2"/>
<accession>A0A0L0HBF2</accession>
<sequence length="990" mass="112590">MSSSVADTPVHTREERLRNLERERALFSQNRLSHPVSTASNRPNGSQAAVSFADEGPSGSHNAANATSASSRPRMNAAQIRALLDISPKNFGPSSPTRNQRGGSNEEVCYATNEGFRGRIHVDREGKHSFVDDVTSPNPYSLSKSQSSAGESQYTVGTNGREEKRTRASSGDAWRELVNKEQRATAKHYGSDKALLGLLEEERSRYAQLEGEYHKLLKEVQALHSSHLQELRNTERRYESNQRSLEKELSTKSTECSTVRKELQNWQEKYAQEAAKWTESNERLEANVQKLQKLLAENQQRAEDQEKTLHEYTQDRKELSDRLSSRTREARKIMQLLREKETECLKEKECRVQLEAHVSQLDQAVAQRDEDIKLLKSALQKRNMEHEESVNLRHAFAEARKEIDRLLRREKQYLDEVEKGGARERKLLADLEELSSQHRKYVHEVERLTARQSVYLQDIEHLKGIESNLRTELQAFVEKNAQQLEEISQMDKQLRKRHNENIRLSQDLGELRTAAGDLRTQNDSRLKEIQQFRLVEDALRAEKEELISQRALHLREIQSKQQENAELSSRFAELTRRLETEISEKLDLKQQNKERLVVVADKISDLQASLTETQGQLQQFREAEASLRRAVRERDDVVDSQERRIAELQATVTSLQSQLNAETMSFESLKTKKKEEFLAVQEKFSVAKSAMEQEVGNLRANLQQKALQIEKLNEEISRLRIDGTEASADRLSLEARISELSSIEASYQRQIKLLQATINQKEQDNNVLGLKYQSVGEQLQRLQEEVNIYRNANNQKDDDLNRLQGDLSRKLRNQVDLLLQRDGCRVGDDVGSNRASLARPSPSSPNVITSGINSNGYQSRSRSRAGSNPPTLDINISTTPLNLTAVSPRTANNITDPIARPASPSPSSYVTTTGRQWSGTRPGAPRATVRERPIAGMDEFGMDLSTDQLDDGKDWDRTSRISGQDQLDAPRSTSRASSFLDRIGEVVQGY</sequence>
<dbReference type="OrthoDB" id="5599278at2759"/>
<evidence type="ECO:0000313" key="3">
    <source>
        <dbReference type="EMBL" id="KNC98053.1"/>
    </source>
</evidence>
<feature type="region of interest" description="Disordered" evidence="2">
    <location>
        <begin position="945"/>
        <end position="977"/>
    </location>
</feature>
<evidence type="ECO:0000313" key="4">
    <source>
        <dbReference type="Proteomes" id="UP000053201"/>
    </source>
</evidence>
<keyword evidence="4" id="KW-1185">Reference proteome</keyword>
<feature type="coiled-coil region" evidence="1">
    <location>
        <begin position="688"/>
        <end position="799"/>
    </location>
</feature>
<dbReference type="VEuPathDB" id="FungiDB:SPPG_06467"/>
<feature type="compositionally biased region" description="Low complexity" evidence="2">
    <location>
        <begin position="832"/>
        <end position="846"/>
    </location>
</feature>
<feature type="compositionally biased region" description="Polar residues" evidence="2">
    <location>
        <begin position="960"/>
        <end position="977"/>
    </location>
</feature>
<organism evidence="3 4">
    <name type="scientific">Spizellomyces punctatus (strain DAOM BR117)</name>
    <dbReference type="NCBI Taxonomy" id="645134"/>
    <lineage>
        <taxon>Eukaryota</taxon>
        <taxon>Fungi</taxon>
        <taxon>Fungi incertae sedis</taxon>
        <taxon>Chytridiomycota</taxon>
        <taxon>Chytridiomycota incertae sedis</taxon>
        <taxon>Chytridiomycetes</taxon>
        <taxon>Spizellomycetales</taxon>
        <taxon>Spizellomycetaceae</taxon>
        <taxon>Spizellomyces</taxon>
    </lineage>
</organism>
<feature type="region of interest" description="Disordered" evidence="2">
    <location>
        <begin position="129"/>
        <end position="171"/>
    </location>
</feature>
<feature type="region of interest" description="Disordered" evidence="2">
    <location>
        <begin position="892"/>
        <end position="926"/>
    </location>
</feature>
<dbReference type="PANTHER" id="PTHR23159:SF60">
    <property type="entry name" value="SPINDLE ASSEMBLY ABNORMAL PROTEIN 4"/>
    <property type="match status" value="1"/>
</dbReference>
<gene>
    <name evidence="3" type="ORF">SPPG_06467</name>
</gene>